<gene>
    <name evidence="2" type="ORF">SBOR_6398</name>
</gene>
<sequence length="220" mass="24702">MSFQENHQNDTGGSKETPTESREDTIKVAQILHGDNWKSVENILESMSIDESDKKIGENLFAGDIHASDEDTKKFTAARERYNHADPDESFASIPESHETAIITLAQLLYHVGWKFTEAALKWATGQTKYKGFPIERLSKGGSMLASGYPKGPQGDFDNSPLHDQEYKAFLKCCLSEGRYIDEADLELTSKIVTDWAAKEMQCEPTIVDFINCVKKDETK</sequence>
<evidence type="ECO:0000313" key="3">
    <source>
        <dbReference type="Proteomes" id="UP000019487"/>
    </source>
</evidence>
<dbReference type="HOGENOM" id="CLU_1256695_0_0_1"/>
<dbReference type="EMBL" id="AYSA01000335">
    <property type="protein sequence ID" value="ESZ93202.1"/>
    <property type="molecule type" value="Genomic_DNA"/>
</dbReference>
<dbReference type="AlphaFoldDB" id="W9C8W6"/>
<feature type="region of interest" description="Disordered" evidence="1">
    <location>
        <begin position="1"/>
        <end position="25"/>
    </location>
</feature>
<feature type="compositionally biased region" description="Polar residues" evidence="1">
    <location>
        <begin position="1"/>
        <end position="16"/>
    </location>
</feature>
<dbReference type="Proteomes" id="UP000019487">
    <property type="component" value="Unassembled WGS sequence"/>
</dbReference>
<name>W9C8W6_SCLBF</name>
<reference evidence="2 3" key="1">
    <citation type="journal article" date="2014" name="Genome Announc.">
        <title>Draft genome sequence of Sclerotinia borealis, a psychrophilic plant pathogenic fungus.</title>
        <authorList>
            <person name="Mardanov A.V."/>
            <person name="Beletsky A.V."/>
            <person name="Kadnikov V.V."/>
            <person name="Ignatov A.N."/>
            <person name="Ravin N.V."/>
        </authorList>
    </citation>
    <scope>NUCLEOTIDE SEQUENCE [LARGE SCALE GENOMIC DNA]</scope>
    <source>
        <strain evidence="3">F-4157</strain>
    </source>
</reference>
<evidence type="ECO:0000313" key="2">
    <source>
        <dbReference type="EMBL" id="ESZ93202.1"/>
    </source>
</evidence>
<comment type="caution">
    <text evidence="2">The sequence shown here is derived from an EMBL/GenBank/DDBJ whole genome shotgun (WGS) entry which is preliminary data.</text>
</comment>
<proteinExistence type="predicted"/>
<organism evidence="2 3">
    <name type="scientific">Sclerotinia borealis (strain F-4128)</name>
    <dbReference type="NCBI Taxonomy" id="1432307"/>
    <lineage>
        <taxon>Eukaryota</taxon>
        <taxon>Fungi</taxon>
        <taxon>Dikarya</taxon>
        <taxon>Ascomycota</taxon>
        <taxon>Pezizomycotina</taxon>
        <taxon>Leotiomycetes</taxon>
        <taxon>Helotiales</taxon>
        <taxon>Sclerotiniaceae</taxon>
        <taxon>Sclerotinia</taxon>
    </lineage>
</organism>
<accession>W9C8W6</accession>
<evidence type="ECO:0000256" key="1">
    <source>
        <dbReference type="SAM" id="MobiDB-lite"/>
    </source>
</evidence>
<keyword evidence="3" id="KW-1185">Reference proteome</keyword>
<protein>
    <submittedName>
        <fullName evidence="2">Uncharacterized protein</fullName>
    </submittedName>
</protein>